<dbReference type="EMBL" id="JALLPJ020000081">
    <property type="protein sequence ID" value="KAL3803033.1"/>
    <property type="molecule type" value="Genomic_DNA"/>
</dbReference>
<dbReference type="InterPro" id="IPR014776">
    <property type="entry name" value="4pyrrole_Mease_sub2"/>
</dbReference>
<dbReference type="InterPro" id="IPR050161">
    <property type="entry name" value="Siro_Cobalamin_biosynth"/>
</dbReference>
<dbReference type="Proteomes" id="UP001530400">
    <property type="component" value="Unassembled WGS sequence"/>
</dbReference>
<dbReference type="Pfam" id="PF00590">
    <property type="entry name" value="TP_methylase"/>
    <property type="match status" value="1"/>
</dbReference>
<dbReference type="InterPro" id="IPR003043">
    <property type="entry name" value="Uropor_MeTrfase_CS"/>
</dbReference>
<organism evidence="13 14">
    <name type="scientific">Cyclotella atomus</name>
    <dbReference type="NCBI Taxonomy" id="382360"/>
    <lineage>
        <taxon>Eukaryota</taxon>
        <taxon>Sar</taxon>
        <taxon>Stramenopiles</taxon>
        <taxon>Ochrophyta</taxon>
        <taxon>Bacillariophyta</taxon>
        <taxon>Coscinodiscophyceae</taxon>
        <taxon>Thalassiosirophycidae</taxon>
        <taxon>Stephanodiscales</taxon>
        <taxon>Stephanodiscaceae</taxon>
        <taxon>Cyclotella</taxon>
    </lineage>
</organism>
<dbReference type="PANTHER" id="PTHR45790:SF6">
    <property type="entry name" value="UROPORPHYRINOGEN-III C-METHYLTRANSFERASE"/>
    <property type="match status" value="1"/>
</dbReference>
<proteinExistence type="inferred from homology"/>
<sequence>MKHICLSPTVHNSQSSNPIQPSHPKMNNLVNKRSRTRLLLSLLAISSTESFLSQHQAPVSNSIIPALHLAAYRNDDTFSSSPPTILNKQPFLSTKPPSSLPNGGSITLLGAGPGDPDLLTVKAYRLLSDEKNLVIVDRLVSEEILALVKGEVKRANKYPGCAEQAQNEIYEWCKQGLREGRHVIRLKIGDPFVFGRGGEEVLEFRKFGVEPAVIPGVSAAFSAPLLASIPVTHRGISNQVVMCTGYGRNNTSPDLIQYHKEQTVVFLMAVGRLRELCERLVSLANYPIDTPVGIVERAGCPDQRTVVGTMETIADLAEEYGVKPPSTIVVGDVVNVLLTDGDIVGMMGGVEVIEVEQ</sequence>
<dbReference type="InterPro" id="IPR035996">
    <property type="entry name" value="4pyrrol_Methylase_sf"/>
</dbReference>
<dbReference type="SUPFAM" id="SSF53790">
    <property type="entry name" value="Tetrapyrrole methylase"/>
    <property type="match status" value="1"/>
</dbReference>
<dbReference type="Gene3D" id="3.30.950.10">
    <property type="entry name" value="Methyltransferase, Cobalt-precorrin-4 Transmethylase, Domain 2"/>
    <property type="match status" value="1"/>
</dbReference>
<comment type="similarity">
    <text evidence="1 10">Belongs to the precorrin methyltransferase family.</text>
</comment>
<reference evidence="13 14" key="1">
    <citation type="submission" date="2024-10" db="EMBL/GenBank/DDBJ databases">
        <title>Updated reference genomes for cyclostephanoid diatoms.</title>
        <authorList>
            <person name="Roberts W.R."/>
            <person name="Alverson A.J."/>
        </authorList>
    </citation>
    <scope>NUCLEOTIDE SEQUENCE [LARGE SCALE GENOMIC DNA]</scope>
    <source>
        <strain evidence="13 14">AJA010-31</strain>
    </source>
</reference>
<dbReference type="GO" id="GO:0004851">
    <property type="term" value="F:uroporphyrin-III C-methyltransferase activity"/>
    <property type="evidence" value="ECO:0007669"/>
    <property type="project" value="UniProtKB-EC"/>
</dbReference>
<dbReference type="CDD" id="cd11642">
    <property type="entry name" value="SUMT"/>
    <property type="match status" value="1"/>
</dbReference>
<dbReference type="InterPro" id="IPR014777">
    <property type="entry name" value="4pyrrole_Mease_sub1"/>
</dbReference>
<evidence type="ECO:0000256" key="7">
    <source>
        <dbReference type="ARBA" id="ARBA00023167"/>
    </source>
</evidence>
<dbReference type="Gene3D" id="3.40.1010.10">
    <property type="entry name" value="Cobalt-precorrin-4 Transmethylase, Domain 1"/>
    <property type="match status" value="1"/>
</dbReference>
<dbReference type="FunFam" id="3.40.1010.10:FF:000006">
    <property type="entry name" value="Siroheme synthase, putative"/>
    <property type="match status" value="1"/>
</dbReference>
<evidence type="ECO:0000259" key="12">
    <source>
        <dbReference type="Pfam" id="PF00590"/>
    </source>
</evidence>
<evidence type="ECO:0000256" key="9">
    <source>
        <dbReference type="ARBA" id="ARBA00055636"/>
    </source>
</evidence>
<dbReference type="InterPro" id="IPR006366">
    <property type="entry name" value="CobA/CysG_C"/>
</dbReference>
<keyword evidence="7" id="KW-0486">Methionine biosynthesis</keyword>
<evidence type="ECO:0000256" key="10">
    <source>
        <dbReference type="RuleBase" id="RU003960"/>
    </source>
</evidence>
<evidence type="ECO:0000256" key="5">
    <source>
        <dbReference type="ARBA" id="ARBA00022679"/>
    </source>
</evidence>
<evidence type="ECO:0000256" key="4">
    <source>
        <dbReference type="ARBA" id="ARBA00022605"/>
    </source>
</evidence>
<evidence type="ECO:0000256" key="8">
    <source>
        <dbReference type="ARBA" id="ARBA00052360"/>
    </source>
</evidence>
<gene>
    <name evidence="13" type="ORF">ACHAWO_003832</name>
</gene>
<evidence type="ECO:0000313" key="14">
    <source>
        <dbReference type="Proteomes" id="UP001530400"/>
    </source>
</evidence>
<dbReference type="NCBIfam" id="NF004790">
    <property type="entry name" value="PRK06136.1"/>
    <property type="match status" value="1"/>
</dbReference>
<dbReference type="GO" id="GO:0009086">
    <property type="term" value="P:methionine biosynthetic process"/>
    <property type="evidence" value="ECO:0007669"/>
    <property type="project" value="UniProtKB-KW"/>
</dbReference>
<dbReference type="GO" id="GO:0032259">
    <property type="term" value="P:methylation"/>
    <property type="evidence" value="ECO:0007669"/>
    <property type="project" value="UniProtKB-KW"/>
</dbReference>
<dbReference type="PANTHER" id="PTHR45790">
    <property type="entry name" value="SIROHEME SYNTHASE-RELATED"/>
    <property type="match status" value="1"/>
</dbReference>
<keyword evidence="5 10" id="KW-0808">Transferase</keyword>
<protein>
    <recommendedName>
        <fullName evidence="2">uroporphyrinogen-III C-methyltransferase</fullName>
        <ecNumber evidence="2">2.1.1.107</ecNumber>
    </recommendedName>
</protein>
<evidence type="ECO:0000256" key="6">
    <source>
        <dbReference type="ARBA" id="ARBA00022691"/>
    </source>
</evidence>
<evidence type="ECO:0000256" key="11">
    <source>
        <dbReference type="SAM" id="MobiDB-lite"/>
    </source>
</evidence>
<name>A0ABD3QRT8_9STRA</name>
<dbReference type="InterPro" id="IPR000878">
    <property type="entry name" value="4pyrrol_Mease"/>
</dbReference>
<dbReference type="PROSITE" id="PS00839">
    <property type="entry name" value="SUMT_1"/>
    <property type="match status" value="1"/>
</dbReference>
<keyword evidence="14" id="KW-1185">Reference proteome</keyword>
<evidence type="ECO:0000256" key="1">
    <source>
        <dbReference type="ARBA" id="ARBA00005879"/>
    </source>
</evidence>
<dbReference type="PROSITE" id="PS00840">
    <property type="entry name" value="SUMT_2"/>
    <property type="match status" value="1"/>
</dbReference>
<dbReference type="NCBIfam" id="TIGR01469">
    <property type="entry name" value="cobA_cysG_Cterm"/>
    <property type="match status" value="1"/>
</dbReference>
<dbReference type="AlphaFoldDB" id="A0ABD3QRT8"/>
<feature type="region of interest" description="Disordered" evidence="11">
    <location>
        <begin position="1"/>
        <end position="26"/>
    </location>
</feature>
<dbReference type="FunFam" id="3.30.950.10:FF:000005">
    <property type="entry name" value="Uroporphyrin-III c-methyltransferase, putative"/>
    <property type="match status" value="1"/>
</dbReference>
<comment type="catalytic activity">
    <reaction evidence="8">
        <text>uroporphyrinogen III + 2 S-adenosyl-L-methionine = precorrin-2 + 2 S-adenosyl-L-homocysteine + H(+)</text>
        <dbReference type="Rhea" id="RHEA:32459"/>
        <dbReference type="ChEBI" id="CHEBI:15378"/>
        <dbReference type="ChEBI" id="CHEBI:57308"/>
        <dbReference type="ChEBI" id="CHEBI:57856"/>
        <dbReference type="ChEBI" id="CHEBI:58827"/>
        <dbReference type="ChEBI" id="CHEBI:59789"/>
        <dbReference type="EC" id="2.1.1.107"/>
    </reaction>
</comment>
<comment type="caution">
    <text evidence="13">The sequence shown here is derived from an EMBL/GenBank/DDBJ whole genome shotgun (WGS) entry which is preliminary data.</text>
</comment>
<keyword evidence="4" id="KW-0028">Amino-acid biosynthesis</keyword>
<feature type="domain" description="Tetrapyrrole methylase" evidence="12">
    <location>
        <begin position="106"/>
        <end position="313"/>
    </location>
</feature>
<keyword evidence="6" id="KW-0949">S-adenosyl-L-methionine</keyword>
<feature type="compositionally biased region" description="Polar residues" evidence="11">
    <location>
        <begin position="9"/>
        <end position="20"/>
    </location>
</feature>
<dbReference type="EC" id="2.1.1.107" evidence="2"/>
<evidence type="ECO:0000313" key="13">
    <source>
        <dbReference type="EMBL" id="KAL3803033.1"/>
    </source>
</evidence>
<evidence type="ECO:0000256" key="2">
    <source>
        <dbReference type="ARBA" id="ARBA00012162"/>
    </source>
</evidence>
<accession>A0ABD3QRT8</accession>
<keyword evidence="3 10" id="KW-0489">Methyltransferase</keyword>
<comment type="function">
    <text evidence="9">Siroheme synthase involved in methionine biosynthesis.</text>
</comment>
<evidence type="ECO:0000256" key="3">
    <source>
        <dbReference type="ARBA" id="ARBA00022603"/>
    </source>
</evidence>